<proteinExistence type="predicted"/>
<dbReference type="InterPro" id="IPR029063">
    <property type="entry name" value="SAM-dependent_MTases_sf"/>
</dbReference>
<protein>
    <recommendedName>
        <fullName evidence="2">DNA methylase adenine-specific domain-containing protein</fullName>
    </recommendedName>
</protein>
<dbReference type="GO" id="GO:0003677">
    <property type="term" value="F:DNA binding"/>
    <property type="evidence" value="ECO:0007669"/>
    <property type="project" value="InterPro"/>
</dbReference>
<dbReference type="Pfam" id="PF21790">
    <property type="entry name" value="OGG"/>
    <property type="match status" value="1"/>
</dbReference>
<dbReference type="SUPFAM" id="SSF53335">
    <property type="entry name" value="S-adenosyl-L-methionine-dependent methyltransferases"/>
    <property type="match status" value="1"/>
</dbReference>
<dbReference type="GO" id="GO:0008170">
    <property type="term" value="F:N-methyltransferase activity"/>
    <property type="evidence" value="ECO:0007669"/>
    <property type="project" value="InterPro"/>
</dbReference>
<reference evidence="3" key="2">
    <citation type="submission" date="2020-09" db="EMBL/GenBank/DDBJ databases">
        <authorList>
            <person name="Sun Q."/>
            <person name="Ohkuma M."/>
        </authorList>
    </citation>
    <scope>NUCLEOTIDE SEQUENCE</scope>
    <source>
        <strain evidence="3">JCM 19831</strain>
    </source>
</reference>
<evidence type="ECO:0000256" key="1">
    <source>
        <dbReference type="ARBA" id="ARBA00022747"/>
    </source>
</evidence>
<comment type="caution">
    <text evidence="3">The sequence shown here is derived from an EMBL/GenBank/DDBJ whole genome shotgun (WGS) entry which is preliminary data.</text>
</comment>
<evidence type="ECO:0000259" key="2">
    <source>
        <dbReference type="Pfam" id="PF02384"/>
    </source>
</evidence>
<dbReference type="CDD" id="cd02440">
    <property type="entry name" value="AdoMet_MTases"/>
    <property type="match status" value="1"/>
</dbReference>
<dbReference type="Proteomes" id="UP000642070">
    <property type="component" value="Unassembled WGS sequence"/>
</dbReference>
<dbReference type="InterPro" id="IPR003356">
    <property type="entry name" value="DNA_methylase_A-5"/>
</dbReference>
<evidence type="ECO:0000313" key="3">
    <source>
        <dbReference type="EMBL" id="GGM27873.1"/>
    </source>
</evidence>
<dbReference type="InterPro" id="IPR052916">
    <property type="entry name" value="Type-I_RE_MTase_Subunit"/>
</dbReference>
<dbReference type="PRINTS" id="PR00507">
    <property type="entry name" value="N12N6MTFRASE"/>
</dbReference>
<organism evidence="3 4">
    <name type="scientific">Dactylosporangium sucinum</name>
    <dbReference type="NCBI Taxonomy" id="1424081"/>
    <lineage>
        <taxon>Bacteria</taxon>
        <taxon>Bacillati</taxon>
        <taxon>Actinomycetota</taxon>
        <taxon>Actinomycetes</taxon>
        <taxon>Micromonosporales</taxon>
        <taxon>Micromonosporaceae</taxon>
        <taxon>Dactylosporangium</taxon>
    </lineage>
</organism>
<dbReference type="InterPro" id="IPR002052">
    <property type="entry name" value="DNA_methylase_N6_adenine_CS"/>
</dbReference>
<dbReference type="PANTHER" id="PTHR42998:SF1">
    <property type="entry name" value="TYPE I RESTRICTION ENZYME HINDI METHYLASE SUBUNIT"/>
    <property type="match status" value="1"/>
</dbReference>
<dbReference type="InterPro" id="IPR048868">
    <property type="entry name" value="OGG-like_put"/>
</dbReference>
<feature type="domain" description="DNA methylase adenine-specific" evidence="2">
    <location>
        <begin position="144"/>
        <end position="401"/>
    </location>
</feature>
<accession>A0A917TM60</accession>
<reference evidence="3" key="1">
    <citation type="journal article" date="2014" name="Int. J. Syst. Evol. Microbiol.">
        <title>Complete genome sequence of Corynebacterium casei LMG S-19264T (=DSM 44701T), isolated from a smear-ripened cheese.</title>
        <authorList>
            <consortium name="US DOE Joint Genome Institute (JGI-PGF)"/>
            <person name="Walter F."/>
            <person name="Albersmeier A."/>
            <person name="Kalinowski J."/>
            <person name="Ruckert C."/>
        </authorList>
    </citation>
    <scope>NUCLEOTIDE SEQUENCE</scope>
    <source>
        <strain evidence="3">JCM 19831</strain>
    </source>
</reference>
<dbReference type="Gene3D" id="3.40.50.150">
    <property type="entry name" value="Vaccinia Virus protein VP39"/>
    <property type="match status" value="1"/>
</dbReference>
<gene>
    <name evidence="3" type="ORF">GCM10007977_031450</name>
</gene>
<keyword evidence="1" id="KW-0680">Restriction system</keyword>
<sequence>MQESPKVTAADIARLAGVGRAAVSNWRKRHLDFPAPVGGTASSPEFDLEHVEDWLRRQGKLPELSAEDRVWSHLVAAGDSLAATLGAAGTQLLAHHRGEPPPVSGDLPAFQGMVELASDRGAQAVFDELWSRFLQAQAWRIGVTPEALTELMIGLSGAAGGIVLDPACGTGNILRAAVRAGCTTVYGQEIDEHSAGMAKLWLDFRGVPGDVKVGDSLRADAYPGLAADAVVSNPPFGDTNWGHDELGYDPRWEYGTPPRTEPELAWVQHALAHLRPGGTAVLLMPPSAASRRAGRRIRSELLRRGALRAVIALPAKAAAPHGIPLHLWILRRPASGVHTPTHALLVDATDGDLTPGYDRTLAAFRAFDNAPDGAAEEPGFARAVPVIELLDEDVDLTPARRQPVMDARDTGERLDGVRDRLTALVAQLPGLIPDLVAGPEAMATTVSVADLAKSGALEIIGPVRAAAKRGDSVDDRVTLTGKDVVFNRDASGRVGDGLTPEIVLRPGDVVVPTVARQLTALVVTVEGPLLGANLYLLRPNPAALDPWFLAGQLRTTANERQAVSVSGAFRFDVRRALVPRAALEEQRRQGAAFRRLESFDEVLRGTATLGAELVRMTADGLARGVLRPPADVPGSVDLALPDDAAQIDGGVVGGGLRDDERRWFGLARQALASRVASSDPDASWNADDLVSQHAVSVSPQLWSAVSDWLPPFTQTAGPMWLSRRTVAAVAVDCRATGDWLPLLVTSFMWGQGNNGYGPTRLSWILDGKDGRPAPSLDEIRHRLAQAVQTLADRGAAEAYELLNGEGHIPELGPAFFTKFLYFAATAIGAPPPRPLVLDKVLAARMRWFWARRDQESYGVDAAKAAWLWQGPRWTTYRYRVYLSFLSRAAEQLSTGGQPWTADLVEYLLFAGNPADVLDGFPRERS</sequence>
<evidence type="ECO:0000313" key="4">
    <source>
        <dbReference type="Proteomes" id="UP000642070"/>
    </source>
</evidence>
<dbReference type="Pfam" id="PF02384">
    <property type="entry name" value="N6_Mtase"/>
    <property type="match status" value="1"/>
</dbReference>
<dbReference type="PANTHER" id="PTHR42998">
    <property type="entry name" value="TYPE I RESTRICTION ENZYME HINDVIIP M PROTEIN-RELATED"/>
    <property type="match status" value="1"/>
</dbReference>
<dbReference type="RefSeq" id="WP_190250557.1">
    <property type="nucleotide sequence ID" value="NZ_BMPI01000013.1"/>
</dbReference>
<dbReference type="AlphaFoldDB" id="A0A917TM60"/>
<dbReference type="GO" id="GO:0009307">
    <property type="term" value="P:DNA restriction-modification system"/>
    <property type="evidence" value="ECO:0007669"/>
    <property type="project" value="UniProtKB-KW"/>
</dbReference>
<dbReference type="EMBL" id="BMPI01000013">
    <property type="protein sequence ID" value="GGM27873.1"/>
    <property type="molecule type" value="Genomic_DNA"/>
</dbReference>
<keyword evidence="4" id="KW-1185">Reference proteome</keyword>
<dbReference type="GO" id="GO:0032259">
    <property type="term" value="P:methylation"/>
    <property type="evidence" value="ECO:0007669"/>
    <property type="project" value="InterPro"/>
</dbReference>
<dbReference type="PROSITE" id="PS00092">
    <property type="entry name" value="N6_MTASE"/>
    <property type="match status" value="1"/>
</dbReference>
<name>A0A917TM60_9ACTN</name>